<evidence type="ECO:0000313" key="21">
    <source>
        <dbReference type="Proteomes" id="UP000196560"/>
    </source>
</evidence>
<proteinExistence type="inferred from homology"/>
<dbReference type="InterPro" id="IPR012340">
    <property type="entry name" value="NA-bd_OB-fold"/>
</dbReference>
<dbReference type="InterPro" id="IPR033714">
    <property type="entry name" value="tRNA_bind_bactPheRS"/>
</dbReference>
<evidence type="ECO:0000256" key="3">
    <source>
        <dbReference type="ARBA" id="ARBA00011209"/>
    </source>
</evidence>
<feature type="domain" description="B5" evidence="19">
    <location>
        <begin position="415"/>
        <end position="509"/>
    </location>
</feature>
<dbReference type="SUPFAM" id="SSF56037">
    <property type="entry name" value="PheT/TilS domain"/>
    <property type="match status" value="1"/>
</dbReference>
<comment type="subcellular location">
    <subcellularLocation>
        <location evidence="1 15">Cytoplasm</location>
    </subcellularLocation>
</comment>
<dbReference type="SUPFAM" id="SSF46955">
    <property type="entry name" value="Putative DNA-binding domain"/>
    <property type="match status" value="1"/>
</dbReference>
<dbReference type="EC" id="6.1.1.20" evidence="15"/>
<dbReference type="CDD" id="cd02796">
    <property type="entry name" value="tRNA_bind_bactPheRS"/>
    <property type="match status" value="1"/>
</dbReference>
<dbReference type="FunFam" id="2.40.50.140:FF:000045">
    <property type="entry name" value="Phenylalanine--tRNA ligase beta subunit"/>
    <property type="match status" value="1"/>
</dbReference>
<dbReference type="GO" id="GO:0006432">
    <property type="term" value="P:phenylalanyl-tRNA aminoacylation"/>
    <property type="evidence" value="ECO:0007669"/>
    <property type="project" value="UniProtKB-UniRule"/>
</dbReference>
<dbReference type="Proteomes" id="UP000196560">
    <property type="component" value="Unassembled WGS sequence"/>
</dbReference>
<evidence type="ECO:0000256" key="2">
    <source>
        <dbReference type="ARBA" id="ARBA00008653"/>
    </source>
</evidence>
<dbReference type="HAMAP" id="MF_00283">
    <property type="entry name" value="Phe_tRNA_synth_beta1"/>
    <property type="match status" value="1"/>
</dbReference>
<dbReference type="EMBL" id="NFHO01000011">
    <property type="protein sequence ID" value="OUN41748.1"/>
    <property type="molecule type" value="Genomic_DNA"/>
</dbReference>
<keyword evidence="21" id="KW-1185">Reference proteome</keyword>
<dbReference type="SMART" id="SM00874">
    <property type="entry name" value="B5"/>
    <property type="match status" value="1"/>
</dbReference>
<dbReference type="SUPFAM" id="SSF55681">
    <property type="entry name" value="Class II aaRS and biotin synthetases"/>
    <property type="match status" value="1"/>
</dbReference>
<dbReference type="PROSITE" id="PS51447">
    <property type="entry name" value="FDX_ACB"/>
    <property type="match status" value="1"/>
</dbReference>
<evidence type="ECO:0000256" key="16">
    <source>
        <dbReference type="PROSITE-ProRule" id="PRU00209"/>
    </source>
</evidence>
<dbReference type="GO" id="GO:0005524">
    <property type="term" value="F:ATP binding"/>
    <property type="evidence" value="ECO:0007669"/>
    <property type="project" value="UniProtKB-UniRule"/>
</dbReference>
<evidence type="ECO:0000259" key="18">
    <source>
        <dbReference type="PROSITE" id="PS51447"/>
    </source>
</evidence>
<accession>A0A1Y3U3E4</accession>
<evidence type="ECO:0000256" key="6">
    <source>
        <dbReference type="ARBA" id="ARBA00022598"/>
    </source>
</evidence>
<keyword evidence="13 15" id="KW-0030">Aminoacyl-tRNA synthetase</keyword>
<dbReference type="InterPro" id="IPR009061">
    <property type="entry name" value="DNA-bd_dom_put_sf"/>
</dbReference>
<evidence type="ECO:0000256" key="9">
    <source>
        <dbReference type="ARBA" id="ARBA00022840"/>
    </source>
</evidence>
<dbReference type="GO" id="GO:0004826">
    <property type="term" value="F:phenylalanine-tRNA ligase activity"/>
    <property type="evidence" value="ECO:0007669"/>
    <property type="project" value="UniProtKB-UniRule"/>
</dbReference>
<dbReference type="InterPro" id="IPR020825">
    <property type="entry name" value="Phe-tRNA_synthase-like_B3/B4"/>
</dbReference>
<dbReference type="NCBIfam" id="TIGR00472">
    <property type="entry name" value="pheT_bact"/>
    <property type="match status" value="1"/>
</dbReference>
<dbReference type="STRING" id="1118060.GCA_000311845_00232"/>
<dbReference type="Gene3D" id="3.30.56.10">
    <property type="match status" value="2"/>
</dbReference>
<keyword evidence="10 15" id="KW-0460">Magnesium</keyword>
<protein>
    <recommendedName>
        <fullName evidence="15">Phenylalanine--tRNA ligase beta subunit</fullName>
        <ecNumber evidence="15">6.1.1.20</ecNumber>
    </recommendedName>
    <alternativeName>
        <fullName evidence="15">Phenylalanyl-tRNA synthetase beta subunit</fullName>
        <shortName evidence="15">PheRS</shortName>
    </alternativeName>
</protein>
<dbReference type="InterPro" id="IPR045060">
    <property type="entry name" value="Phe-tRNA-ligase_IIc_bsu"/>
</dbReference>
<evidence type="ECO:0000256" key="11">
    <source>
        <dbReference type="ARBA" id="ARBA00022884"/>
    </source>
</evidence>
<feature type="domain" description="TRNA-binding" evidence="17">
    <location>
        <begin position="39"/>
        <end position="156"/>
    </location>
</feature>
<evidence type="ECO:0000256" key="8">
    <source>
        <dbReference type="ARBA" id="ARBA00022741"/>
    </source>
</evidence>
<dbReference type="RefSeq" id="WP_087186884.1">
    <property type="nucleotide sequence ID" value="NZ_NFHO01000011.1"/>
</dbReference>
<organism evidence="20 21">
    <name type="scientific">Enorma massiliensis</name>
    <dbReference type="NCBI Taxonomy" id="1472761"/>
    <lineage>
        <taxon>Bacteria</taxon>
        <taxon>Bacillati</taxon>
        <taxon>Actinomycetota</taxon>
        <taxon>Coriobacteriia</taxon>
        <taxon>Coriobacteriales</taxon>
        <taxon>Coriobacteriaceae</taxon>
        <taxon>Enorma</taxon>
    </lineage>
</organism>
<evidence type="ECO:0000313" key="20">
    <source>
        <dbReference type="EMBL" id="OUN41748.1"/>
    </source>
</evidence>
<dbReference type="GO" id="GO:0000049">
    <property type="term" value="F:tRNA binding"/>
    <property type="evidence" value="ECO:0007669"/>
    <property type="project" value="UniProtKB-UniRule"/>
</dbReference>
<dbReference type="SMART" id="SM00873">
    <property type="entry name" value="B3_4"/>
    <property type="match status" value="1"/>
</dbReference>
<comment type="cofactor">
    <cofactor evidence="15">
        <name>Mg(2+)</name>
        <dbReference type="ChEBI" id="CHEBI:18420"/>
    </cofactor>
    <text evidence="15">Binds 2 magnesium ions per tetramer.</text>
</comment>
<dbReference type="SMART" id="SM00896">
    <property type="entry name" value="FDX-ACB"/>
    <property type="match status" value="1"/>
</dbReference>
<dbReference type="InterPro" id="IPR005147">
    <property type="entry name" value="tRNA_synthase_B5-dom"/>
</dbReference>
<dbReference type="PROSITE" id="PS50886">
    <property type="entry name" value="TRBD"/>
    <property type="match status" value="1"/>
</dbReference>
<evidence type="ECO:0000256" key="5">
    <source>
        <dbReference type="ARBA" id="ARBA00022555"/>
    </source>
</evidence>
<dbReference type="InterPro" id="IPR005146">
    <property type="entry name" value="B3/B4_tRNA-bd"/>
</dbReference>
<dbReference type="InterPro" id="IPR036690">
    <property type="entry name" value="Fdx_antiC-bd_sf"/>
</dbReference>
<dbReference type="Pfam" id="PF01588">
    <property type="entry name" value="tRNA_bind"/>
    <property type="match status" value="1"/>
</dbReference>
<dbReference type="Pfam" id="PF03147">
    <property type="entry name" value="FDX-ACB"/>
    <property type="match status" value="1"/>
</dbReference>
<dbReference type="InterPro" id="IPR004532">
    <property type="entry name" value="Phe-tRNA-ligase_IIc_bsu_bact"/>
</dbReference>
<feature type="binding site" evidence="15">
    <location>
        <position position="496"/>
    </location>
    <ligand>
        <name>Mg(2+)</name>
        <dbReference type="ChEBI" id="CHEBI:18420"/>
        <note>shared with alpha subunit</note>
    </ligand>
</feature>
<dbReference type="SUPFAM" id="SSF54991">
    <property type="entry name" value="Anticodon-binding domain of PheRS"/>
    <property type="match status" value="1"/>
</dbReference>
<evidence type="ECO:0000259" key="17">
    <source>
        <dbReference type="PROSITE" id="PS50886"/>
    </source>
</evidence>
<evidence type="ECO:0000256" key="1">
    <source>
        <dbReference type="ARBA" id="ARBA00004496"/>
    </source>
</evidence>
<keyword evidence="5 16" id="KW-0820">tRNA-binding</keyword>
<evidence type="ECO:0000256" key="12">
    <source>
        <dbReference type="ARBA" id="ARBA00022917"/>
    </source>
</evidence>
<dbReference type="PANTHER" id="PTHR10947:SF0">
    <property type="entry name" value="PHENYLALANINE--TRNA LIGASE BETA SUBUNIT"/>
    <property type="match status" value="1"/>
</dbReference>
<keyword evidence="6 15" id="KW-0436">Ligase</keyword>
<dbReference type="AlphaFoldDB" id="A0A1Y3U3E4"/>
<dbReference type="GO" id="GO:0000287">
    <property type="term" value="F:magnesium ion binding"/>
    <property type="evidence" value="ECO:0007669"/>
    <property type="project" value="UniProtKB-UniRule"/>
</dbReference>
<dbReference type="FunFam" id="3.30.70.380:FF:000001">
    <property type="entry name" value="Phenylalanine--tRNA ligase beta subunit"/>
    <property type="match status" value="1"/>
</dbReference>
<dbReference type="InterPro" id="IPR045864">
    <property type="entry name" value="aa-tRNA-synth_II/BPL/LPL"/>
</dbReference>
<dbReference type="PANTHER" id="PTHR10947">
    <property type="entry name" value="PHENYLALANYL-TRNA SYNTHETASE BETA CHAIN AND LEUCINE-RICH REPEAT-CONTAINING PROTEIN 47"/>
    <property type="match status" value="1"/>
</dbReference>
<evidence type="ECO:0000256" key="4">
    <source>
        <dbReference type="ARBA" id="ARBA00022490"/>
    </source>
</evidence>
<dbReference type="Gene3D" id="3.50.40.10">
    <property type="entry name" value="Phenylalanyl-trna Synthetase, Chain B, domain 3"/>
    <property type="match status" value="1"/>
</dbReference>
<dbReference type="Gene3D" id="3.30.70.380">
    <property type="entry name" value="Ferrodoxin-fold anticodon-binding domain"/>
    <property type="match status" value="1"/>
</dbReference>
<dbReference type="Pfam" id="PF17759">
    <property type="entry name" value="tRNA_synthFbeta"/>
    <property type="match status" value="1"/>
</dbReference>
<dbReference type="InterPro" id="IPR002547">
    <property type="entry name" value="tRNA-bd_dom"/>
</dbReference>
<dbReference type="InterPro" id="IPR005121">
    <property type="entry name" value="Fdx_antiC-bd"/>
</dbReference>
<reference evidence="21" key="1">
    <citation type="submission" date="2017-04" db="EMBL/GenBank/DDBJ databases">
        <title>Function of individual gut microbiota members based on whole genome sequencing of pure cultures obtained from chicken caecum.</title>
        <authorList>
            <person name="Medvecky M."/>
            <person name="Cejkova D."/>
            <person name="Polansky O."/>
            <person name="Karasova D."/>
            <person name="Kubasova T."/>
            <person name="Cizek A."/>
            <person name="Rychlik I."/>
        </authorList>
    </citation>
    <scope>NUCLEOTIDE SEQUENCE [LARGE SCALE GENOMIC DNA]</scope>
    <source>
        <strain evidence="21">An70</strain>
    </source>
</reference>
<keyword evidence="12 15" id="KW-0648">Protein biosynthesis</keyword>
<feature type="domain" description="FDX-ACB" evidence="18">
    <location>
        <begin position="741"/>
        <end position="835"/>
    </location>
</feature>
<comment type="subunit">
    <text evidence="3 15">Tetramer of two alpha and two beta subunits.</text>
</comment>
<sequence>MRVSYNWLQELVDVPESPEELSREFIRTGTEVEAIDTVGESFDHVVTAKVVSKEPHPDSDHMWVTMVDVGNYNLGEDGSPEPLQIVCGAQNFEQGDHIVTALVGAELPGGIKIKKSKLRGVVSYGMNCSARELGLSGDHSGIMILPADAPVGVPFAEYRGTSDTVLDCEITPNRPDCLSMVGMAREVGAIFDRDTHVELPTIKQEVGRPTADEVSLAIADEGLCSRYVARIVRNVKVGPSPEWMVERLAAAGVRSINNIVDITNYVMMLTGQPLHAFDLDTFAERDGHRRVVVRGAHEGEVFQTLDGVERTLDEGMGLITDGERPVALAGVMGGMDSEIEDDTRDVLIESACFDAGRTSHTSRDLQLISEASIRFERQVDEAGCVDVANITAALIEELADGEVAPGYVDLYPAPKVQPELVLRQERVDLICGAQISPEFIERALTRLGCTVHVDAVSAGAAGASAAAAGGAEAAGTFHVVPPSFRPDLEREIDLIEEVLRLWGMDRVEATIPAAKNHIGGLTHEQRLLRRVGAILRSCGLNETTTYSFAAPGDLEKTRMSTEGRGLPVVIMNPLVAEQTEMRRSLLPGLLQSVAYNNARGTANVHLYEMGTLFCGRENASLPKERRSLAGVLSGAWGDVTWKQKFAPLRFFDGKGVVEELLAQLRVEKVRFRPVEGDGYAFLQPGRGAEVLAGGTVLGWVGEIHPEVRDAYGIDLPVVAFELNLDALITCSRDQQAYRDFSSYPAVEMDLAIVVDEGVTCEDLERRLQSAGGKLLRGVRLFDVYRDDKRVGEGKKSMAFALTYRADDHTLTSEEVEKVHQKLVTKVCKATGGEVRA</sequence>
<evidence type="ECO:0000256" key="15">
    <source>
        <dbReference type="HAMAP-Rule" id="MF_00283"/>
    </source>
</evidence>
<evidence type="ECO:0000256" key="7">
    <source>
        <dbReference type="ARBA" id="ARBA00022723"/>
    </source>
</evidence>
<keyword evidence="7 15" id="KW-0479">Metal-binding</keyword>
<dbReference type="Pfam" id="PF03483">
    <property type="entry name" value="B3_4"/>
    <property type="match status" value="1"/>
</dbReference>
<evidence type="ECO:0000259" key="19">
    <source>
        <dbReference type="PROSITE" id="PS51483"/>
    </source>
</evidence>
<keyword evidence="11 16" id="KW-0694">RNA-binding</keyword>
<feature type="binding site" evidence="15">
    <location>
        <position position="497"/>
    </location>
    <ligand>
        <name>Mg(2+)</name>
        <dbReference type="ChEBI" id="CHEBI:18420"/>
        <note>shared with alpha subunit</note>
    </ligand>
</feature>
<comment type="caution">
    <text evidence="20">The sequence shown here is derived from an EMBL/GenBank/DDBJ whole genome shotgun (WGS) entry which is preliminary data.</text>
</comment>
<evidence type="ECO:0000256" key="13">
    <source>
        <dbReference type="ARBA" id="ARBA00023146"/>
    </source>
</evidence>
<dbReference type="Gene3D" id="3.30.930.10">
    <property type="entry name" value="Bira Bifunctional Protein, Domain 2"/>
    <property type="match status" value="1"/>
</dbReference>
<comment type="similarity">
    <text evidence="2 15">Belongs to the phenylalanyl-tRNA synthetase beta subunit family. Type 1 subfamily.</text>
</comment>
<name>A0A1Y3U3E4_9ACTN</name>
<feature type="binding site" evidence="15">
    <location>
        <position position="487"/>
    </location>
    <ligand>
        <name>Mg(2+)</name>
        <dbReference type="ChEBI" id="CHEBI:18420"/>
        <note>shared with alpha subunit</note>
    </ligand>
</feature>
<dbReference type="Gene3D" id="2.40.50.140">
    <property type="entry name" value="Nucleic acid-binding proteins"/>
    <property type="match status" value="1"/>
</dbReference>
<dbReference type="Pfam" id="PF03484">
    <property type="entry name" value="B5"/>
    <property type="match status" value="1"/>
</dbReference>
<keyword evidence="8 15" id="KW-0547">Nucleotide-binding</keyword>
<dbReference type="CDD" id="cd00769">
    <property type="entry name" value="PheRS_beta_core"/>
    <property type="match status" value="1"/>
</dbReference>
<dbReference type="eggNOG" id="COG0072">
    <property type="taxonomic scope" value="Bacteria"/>
</dbReference>
<dbReference type="SUPFAM" id="SSF50249">
    <property type="entry name" value="Nucleic acid-binding proteins"/>
    <property type="match status" value="1"/>
</dbReference>
<dbReference type="PROSITE" id="PS51483">
    <property type="entry name" value="B5"/>
    <property type="match status" value="1"/>
</dbReference>
<feature type="binding site" evidence="15">
    <location>
        <position position="493"/>
    </location>
    <ligand>
        <name>Mg(2+)</name>
        <dbReference type="ChEBI" id="CHEBI:18420"/>
        <note>shared with alpha subunit</note>
    </ligand>
</feature>
<evidence type="ECO:0000256" key="10">
    <source>
        <dbReference type="ARBA" id="ARBA00022842"/>
    </source>
</evidence>
<keyword evidence="4 15" id="KW-0963">Cytoplasm</keyword>
<evidence type="ECO:0000256" key="14">
    <source>
        <dbReference type="ARBA" id="ARBA00049255"/>
    </source>
</evidence>
<gene>
    <name evidence="15" type="primary">pheT</name>
    <name evidence="20" type="ORF">B5G21_08900</name>
</gene>
<keyword evidence="9 15" id="KW-0067">ATP-binding</keyword>
<dbReference type="GO" id="GO:0009328">
    <property type="term" value="C:phenylalanine-tRNA ligase complex"/>
    <property type="evidence" value="ECO:0007669"/>
    <property type="project" value="TreeGrafter"/>
</dbReference>
<dbReference type="InterPro" id="IPR041616">
    <property type="entry name" value="PheRS_beta_core"/>
</dbReference>
<comment type="catalytic activity">
    <reaction evidence="14 15">
        <text>tRNA(Phe) + L-phenylalanine + ATP = L-phenylalanyl-tRNA(Phe) + AMP + diphosphate + H(+)</text>
        <dbReference type="Rhea" id="RHEA:19413"/>
        <dbReference type="Rhea" id="RHEA-COMP:9668"/>
        <dbReference type="Rhea" id="RHEA-COMP:9699"/>
        <dbReference type="ChEBI" id="CHEBI:15378"/>
        <dbReference type="ChEBI" id="CHEBI:30616"/>
        <dbReference type="ChEBI" id="CHEBI:33019"/>
        <dbReference type="ChEBI" id="CHEBI:58095"/>
        <dbReference type="ChEBI" id="CHEBI:78442"/>
        <dbReference type="ChEBI" id="CHEBI:78531"/>
        <dbReference type="ChEBI" id="CHEBI:456215"/>
        <dbReference type="EC" id="6.1.1.20"/>
    </reaction>
</comment>